<name>A0A5R9KF31_9BACT</name>
<sequence length="687" mass="76933">MSFLFPSFLWGLLAVSVPIAIHIFNFRRTKRIYFTNVAFLKAVDTKTRSVRQIKHWLVMAARILAIVCLALAFAQPFLPAANSLAVDRRGITSLYLDNSYSMQNELNTKRYLDLATSRLSDLLGILRNVTTLQMVTNDFSSQEQGLYSAEKLRDRLTTIDLSNTPRTLEQVYRRQENLMIKHQNAGTNQLFWFSDFQKSTSGDLSGLKIDTASKLFLVPIQAVPEKNVFVDSAWLNTPFIRELQNNILFVKVSNSGKQEAKNVILKLTLDNTQASTASVNVPANGNATAKFNFNLKGKGYKKGQITFDDFPVTFDNNYYFVLNASPLIRILHIYGQKSSGNYIENVYANDSLFSVQSYSAQNIDPGLIKNSDLVILEGVDQLSGTLPQDLTDFVRNKGGSIAVVPPVIPVAENYSRFLSGLDISGLSTTGTTSPAPIALAPPDRNNPFFSDVFEESVRQEINLNLPTVASVWNWSGAGQLLLSLRNGQPYLNQATSGTGKVYLFSAPFNPENGNIAQHAIFVPVMYKIAASSVRAQRTSFTFDENPIALNLNNPEANAVYKLRRNKAEIIPVQRMTGNQLLLEIPQGDQLSEGLDAGYFELVRNDKTEQIIALNHNHAESRLQYYSPDELRSIFVGQKNVAVFDKIDDDAFSTAFQQQNMGTNLWKYFLYGALFFLMIEVALIRWMK</sequence>
<dbReference type="Pfam" id="PF07584">
    <property type="entry name" value="BatA"/>
    <property type="match status" value="1"/>
</dbReference>
<evidence type="ECO:0000259" key="2">
    <source>
        <dbReference type="Pfam" id="PF07584"/>
    </source>
</evidence>
<dbReference type="OrthoDB" id="9810200at2"/>
<dbReference type="InterPro" id="IPR029062">
    <property type="entry name" value="Class_I_gatase-like"/>
</dbReference>
<evidence type="ECO:0000256" key="1">
    <source>
        <dbReference type="SAM" id="Phobius"/>
    </source>
</evidence>
<dbReference type="Proteomes" id="UP000309788">
    <property type="component" value="Unassembled WGS sequence"/>
</dbReference>
<dbReference type="NCBIfam" id="TIGR02226">
    <property type="entry name" value="two_anch"/>
    <property type="match status" value="1"/>
</dbReference>
<dbReference type="AlphaFoldDB" id="A0A5R9KF31"/>
<gene>
    <name evidence="3" type="ORF">FEM55_10870</name>
</gene>
<evidence type="ECO:0000313" key="3">
    <source>
        <dbReference type="EMBL" id="TLU94719.1"/>
    </source>
</evidence>
<feature type="transmembrane region" description="Helical" evidence="1">
    <location>
        <begin position="6"/>
        <end position="24"/>
    </location>
</feature>
<dbReference type="EMBL" id="VCEI01000021">
    <property type="protein sequence ID" value="TLU94719.1"/>
    <property type="molecule type" value="Genomic_DNA"/>
</dbReference>
<keyword evidence="4" id="KW-1185">Reference proteome</keyword>
<feature type="domain" description="Aerotolerance regulator N-terminal" evidence="2">
    <location>
        <begin position="1"/>
        <end position="76"/>
    </location>
</feature>
<dbReference type="InterPro" id="IPR024163">
    <property type="entry name" value="Aerotolerance_reg_N"/>
</dbReference>
<feature type="transmembrane region" description="Helical" evidence="1">
    <location>
        <begin position="56"/>
        <end position="78"/>
    </location>
</feature>
<keyword evidence="1" id="KW-0812">Transmembrane</keyword>
<accession>A0A5R9KF31</accession>
<evidence type="ECO:0000313" key="4">
    <source>
        <dbReference type="Proteomes" id="UP000309788"/>
    </source>
</evidence>
<dbReference type="RefSeq" id="WP_138281345.1">
    <property type="nucleotide sequence ID" value="NZ_BMGE01000002.1"/>
</dbReference>
<keyword evidence="1" id="KW-0472">Membrane</keyword>
<dbReference type="InterPro" id="IPR011933">
    <property type="entry name" value="Double_TM_dom"/>
</dbReference>
<dbReference type="PANTHER" id="PTHR37464:SF1">
    <property type="entry name" value="BLL2463 PROTEIN"/>
    <property type="match status" value="1"/>
</dbReference>
<feature type="transmembrane region" description="Helical" evidence="1">
    <location>
        <begin position="667"/>
        <end position="686"/>
    </location>
</feature>
<protein>
    <recommendedName>
        <fullName evidence="2">Aerotolerance regulator N-terminal domain-containing protein</fullName>
    </recommendedName>
</protein>
<comment type="caution">
    <text evidence="3">The sequence shown here is derived from an EMBL/GenBank/DDBJ whole genome shotgun (WGS) entry which is preliminary data.</text>
</comment>
<dbReference type="SUPFAM" id="SSF52317">
    <property type="entry name" value="Class I glutamine amidotransferase-like"/>
    <property type="match status" value="1"/>
</dbReference>
<reference evidence="3 4" key="1">
    <citation type="submission" date="2019-05" db="EMBL/GenBank/DDBJ databases">
        <authorList>
            <person name="Qu J.-H."/>
        </authorList>
    </citation>
    <scope>NUCLEOTIDE SEQUENCE [LARGE SCALE GENOMIC DNA]</scope>
    <source>
        <strain evidence="3 4">Z12</strain>
    </source>
</reference>
<organism evidence="3 4">
    <name type="scientific">Dyadobacter sediminis</name>
    <dbReference type="NCBI Taxonomy" id="1493691"/>
    <lineage>
        <taxon>Bacteria</taxon>
        <taxon>Pseudomonadati</taxon>
        <taxon>Bacteroidota</taxon>
        <taxon>Cytophagia</taxon>
        <taxon>Cytophagales</taxon>
        <taxon>Spirosomataceae</taxon>
        <taxon>Dyadobacter</taxon>
    </lineage>
</organism>
<proteinExistence type="predicted"/>
<keyword evidence="1" id="KW-1133">Transmembrane helix</keyword>
<dbReference type="PANTHER" id="PTHR37464">
    <property type="entry name" value="BLL2463 PROTEIN"/>
    <property type="match status" value="1"/>
</dbReference>